<evidence type="ECO:0000256" key="7">
    <source>
        <dbReference type="SAM" id="Phobius"/>
    </source>
</evidence>
<evidence type="ECO:0000256" key="4">
    <source>
        <dbReference type="ARBA" id="ARBA00023180"/>
    </source>
</evidence>
<name>A0A0K2TB62_LEPSM</name>
<feature type="region of interest" description="Disordered" evidence="6">
    <location>
        <begin position="432"/>
        <end position="495"/>
    </location>
</feature>
<keyword evidence="3" id="KW-1015">Disulfide bond</keyword>
<dbReference type="PANTHER" id="PTHR11640:SF158">
    <property type="entry name" value="V-SET AND IMMUNOGLOBULIN DOMAIN-CONTAINING PROTEIN 10-LIKE 2"/>
    <property type="match status" value="1"/>
</dbReference>
<dbReference type="GO" id="GO:0005911">
    <property type="term" value="C:cell-cell junction"/>
    <property type="evidence" value="ECO:0007669"/>
    <property type="project" value="TreeGrafter"/>
</dbReference>
<feature type="compositionally biased region" description="Polar residues" evidence="6">
    <location>
        <begin position="476"/>
        <end position="495"/>
    </location>
</feature>
<keyword evidence="2 7" id="KW-0472">Membrane</keyword>
<comment type="subcellular location">
    <subcellularLocation>
        <location evidence="1">Membrane</location>
        <topology evidence="1">Single-pass type I membrane protein</topology>
    </subcellularLocation>
</comment>
<dbReference type="PANTHER" id="PTHR11640">
    <property type="entry name" value="NEPHRIN"/>
    <property type="match status" value="1"/>
</dbReference>
<feature type="domain" description="CD80-like immunoglobulin C2-set" evidence="8">
    <location>
        <begin position="129"/>
        <end position="205"/>
    </location>
</feature>
<feature type="non-terminal residue" evidence="9">
    <location>
        <position position="495"/>
    </location>
</feature>
<dbReference type="InterPro" id="IPR013162">
    <property type="entry name" value="CD80_C2-set"/>
</dbReference>
<feature type="compositionally biased region" description="Basic and acidic residues" evidence="6">
    <location>
        <begin position="446"/>
        <end position="464"/>
    </location>
</feature>
<accession>A0A0K2TB62</accession>
<reference evidence="9" key="1">
    <citation type="submission" date="2014-05" db="EMBL/GenBank/DDBJ databases">
        <authorList>
            <person name="Chronopoulou M."/>
        </authorList>
    </citation>
    <scope>NUCLEOTIDE SEQUENCE</scope>
    <source>
        <tissue evidence="9">Whole organism</tissue>
    </source>
</reference>
<dbReference type="AlphaFoldDB" id="A0A0K2TB62"/>
<proteinExistence type="predicted"/>
<dbReference type="OrthoDB" id="6345017at2759"/>
<feature type="transmembrane region" description="Helical" evidence="7">
    <location>
        <begin position="348"/>
        <end position="368"/>
    </location>
</feature>
<protein>
    <recommendedName>
        <fullName evidence="8">CD80-like immunoglobulin C2-set domain-containing protein</fullName>
    </recommendedName>
</protein>
<evidence type="ECO:0000256" key="6">
    <source>
        <dbReference type="SAM" id="MobiDB-lite"/>
    </source>
</evidence>
<dbReference type="GO" id="GO:0098609">
    <property type="term" value="P:cell-cell adhesion"/>
    <property type="evidence" value="ECO:0007669"/>
    <property type="project" value="TreeGrafter"/>
</dbReference>
<evidence type="ECO:0000313" key="9">
    <source>
        <dbReference type="EMBL" id="CDW22807.1"/>
    </source>
</evidence>
<keyword evidence="7" id="KW-1133">Transmembrane helix</keyword>
<feature type="region of interest" description="Disordered" evidence="6">
    <location>
        <begin position="386"/>
        <end position="420"/>
    </location>
</feature>
<evidence type="ECO:0000256" key="1">
    <source>
        <dbReference type="ARBA" id="ARBA00004479"/>
    </source>
</evidence>
<dbReference type="Gene3D" id="2.60.40.10">
    <property type="entry name" value="Immunoglobulins"/>
    <property type="match status" value="2"/>
</dbReference>
<evidence type="ECO:0000256" key="2">
    <source>
        <dbReference type="ARBA" id="ARBA00023136"/>
    </source>
</evidence>
<evidence type="ECO:0000256" key="3">
    <source>
        <dbReference type="ARBA" id="ARBA00023157"/>
    </source>
</evidence>
<dbReference type="InterPro" id="IPR051275">
    <property type="entry name" value="Cell_adhesion_signaling"/>
</dbReference>
<dbReference type="InterPro" id="IPR013783">
    <property type="entry name" value="Ig-like_fold"/>
</dbReference>
<keyword evidence="7" id="KW-0812">Transmembrane</keyword>
<dbReference type="GO" id="GO:0050839">
    <property type="term" value="F:cell adhesion molecule binding"/>
    <property type="evidence" value="ECO:0007669"/>
    <property type="project" value="TreeGrafter"/>
</dbReference>
<sequence length="495" mass="54679">FSVSGTLNVNQNRESVTLRVGEDEHLQCSTTLIIKGCMFLTPQGDQFFIFDTANYGRIEAASETDMECKIRIPSISEQDNGDWKCIITALSEDGTPIQGNATISVTVAVPPSKMELFVDGVEAESTDLQMKLIPDDHKEIKCVALHARPAPTFTWTLNEEPLHGNIEDSEEVLENGTVNYAQTLLYYPDAKHNGVELKCSLSHEAYSPAQLDSRENERGLNIKLLYKPLESEKTQEFYVQSEGEAKTFNMVFEAFPEPTEVYWDLSGMESHLQQGDTSFNDKYTSSELTPGDTNGEYSISLTIEGVSVEDTKNESSLFVKNSEGETEYKFKIKLGREPAAESMGSGPVVGVVIIILIILILIGLALLIRSKGLFCFAAKTKKSHSSDVERAVEKEGSETESSEDRDPKGNPKRPTGRVSVKVSNLFAAMKSVAKTNKESNNTTNKNDGENKDTTDEKRNFERGSSDVTYVELDKSVLSQGNRSSNTQNNSASEYA</sequence>
<dbReference type="GO" id="GO:0005886">
    <property type="term" value="C:plasma membrane"/>
    <property type="evidence" value="ECO:0007669"/>
    <property type="project" value="TreeGrafter"/>
</dbReference>
<dbReference type="EMBL" id="HACA01005446">
    <property type="protein sequence ID" value="CDW22807.1"/>
    <property type="molecule type" value="Transcribed_RNA"/>
</dbReference>
<dbReference type="SUPFAM" id="SSF48726">
    <property type="entry name" value="Immunoglobulin"/>
    <property type="match status" value="1"/>
</dbReference>
<dbReference type="InterPro" id="IPR036179">
    <property type="entry name" value="Ig-like_dom_sf"/>
</dbReference>
<organism evidence="9">
    <name type="scientific">Lepeophtheirus salmonis</name>
    <name type="common">Salmon louse</name>
    <name type="synonym">Caligus salmonis</name>
    <dbReference type="NCBI Taxonomy" id="72036"/>
    <lineage>
        <taxon>Eukaryota</taxon>
        <taxon>Metazoa</taxon>
        <taxon>Ecdysozoa</taxon>
        <taxon>Arthropoda</taxon>
        <taxon>Crustacea</taxon>
        <taxon>Multicrustacea</taxon>
        <taxon>Hexanauplia</taxon>
        <taxon>Copepoda</taxon>
        <taxon>Siphonostomatoida</taxon>
        <taxon>Caligidae</taxon>
        <taxon>Lepeophtheirus</taxon>
    </lineage>
</organism>
<evidence type="ECO:0000256" key="5">
    <source>
        <dbReference type="ARBA" id="ARBA00023319"/>
    </source>
</evidence>
<feature type="compositionally biased region" description="Basic and acidic residues" evidence="6">
    <location>
        <begin position="386"/>
        <end position="409"/>
    </location>
</feature>
<dbReference type="Pfam" id="PF08205">
    <property type="entry name" value="C2-set_2"/>
    <property type="match status" value="1"/>
</dbReference>
<feature type="non-terminal residue" evidence="9">
    <location>
        <position position="1"/>
    </location>
</feature>
<keyword evidence="4" id="KW-0325">Glycoprotein</keyword>
<keyword evidence="5" id="KW-0393">Immunoglobulin domain</keyword>
<evidence type="ECO:0000259" key="8">
    <source>
        <dbReference type="Pfam" id="PF08205"/>
    </source>
</evidence>